<dbReference type="PRINTS" id="PR00344">
    <property type="entry name" value="BCTRLSENSOR"/>
</dbReference>
<proteinExistence type="predicted"/>
<dbReference type="Proteomes" id="UP000254808">
    <property type="component" value="Chromosome"/>
</dbReference>
<dbReference type="SUPFAM" id="SSF51206">
    <property type="entry name" value="cAMP-binding domain-like"/>
    <property type="match status" value="1"/>
</dbReference>
<dbReference type="InterPro" id="IPR004358">
    <property type="entry name" value="Sig_transdc_His_kin-like_C"/>
</dbReference>
<dbReference type="RefSeq" id="WP_114985351.1">
    <property type="nucleotide sequence ID" value="NZ_CP027806.1"/>
</dbReference>
<accession>A0A345UP30</accession>
<dbReference type="SMART" id="SM00100">
    <property type="entry name" value="cNMP"/>
    <property type="match status" value="1"/>
</dbReference>
<dbReference type="Gene3D" id="2.60.120.10">
    <property type="entry name" value="Jelly Rolls"/>
    <property type="match status" value="1"/>
</dbReference>
<feature type="domain" description="Cyclic nucleotide-binding" evidence="4">
    <location>
        <begin position="60"/>
        <end position="140"/>
    </location>
</feature>
<dbReference type="PANTHER" id="PTHR43065:SF48">
    <property type="entry name" value="HISTIDINE KINASE"/>
    <property type="match status" value="1"/>
</dbReference>
<keyword evidence="7" id="KW-1185">Reference proteome</keyword>
<dbReference type="Pfam" id="PF02518">
    <property type="entry name" value="HATPase_c"/>
    <property type="match status" value="1"/>
</dbReference>
<dbReference type="PROSITE" id="PS50109">
    <property type="entry name" value="HIS_KIN"/>
    <property type="match status" value="1"/>
</dbReference>
<name>A0A345UP30_9BACT</name>
<dbReference type="InterPro" id="IPR036890">
    <property type="entry name" value="HATPase_C_sf"/>
</dbReference>
<feature type="coiled-coil region" evidence="3">
    <location>
        <begin position="166"/>
        <end position="204"/>
    </location>
</feature>
<dbReference type="PROSITE" id="PS50042">
    <property type="entry name" value="CNMP_BINDING_3"/>
    <property type="match status" value="1"/>
</dbReference>
<evidence type="ECO:0000256" key="3">
    <source>
        <dbReference type="SAM" id="Coils"/>
    </source>
</evidence>
<keyword evidence="3" id="KW-0175">Coiled coil</keyword>
<gene>
    <name evidence="6" type="ORF">CYPRO_2995</name>
</gene>
<dbReference type="AlphaFoldDB" id="A0A345UP30"/>
<evidence type="ECO:0000313" key="6">
    <source>
        <dbReference type="EMBL" id="AXJ02232.1"/>
    </source>
</evidence>
<dbReference type="InterPro" id="IPR014710">
    <property type="entry name" value="RmlC-like_jellyroll"/>
</dbReference>
<dbReference type="KEGG" id="cprv:CYPRO_2995"/>
<dbReference type="Pfam" id="PF00027">
    <property type="entry name" value="cNMP_binding"/>
    <property type="match status" value="1"/>
</dbReference>
<dbReference type="InterPro" id="IPR003594">
    <property type="entry name" value="HATPase_dom"/>
</dbReference>
<dbReference type="InterPro" id="IPR000595">
    <property type="entry name" value="cNMP-bd_dom"/>
</dbReference>
<dbReference type="Gene3D" id="3.30.565.10">
    <property type="entry name" value="Histidine kinase-like ATPase, C-terminal domain"/>
    <property type="match status" value="1"/>
</dbReference>
<sequence>MANDERRMQILRNSRDQVLGQMDRIEYGAAGRRMDKDAFVKTIKELLPGSELLSRHHQTYEKGEIILRENQDNRRLFVILSGSVNQLKKLDDIDIAIDLQGPGDFMGLLSFTTGQPVFTTARANTQVEVLRVGQSSLDKIQDGYPEISKIIQRLIFYNLSERYRRVVTLHMEVAQLSRELEKERNNLRNTITELEQTRNLLINQEKMATLGELTAGLAHEINNPASALLRSVDYLTRVLPEMAEQAGALPDTGLVRAFLEAGLAREMQSTGDQRNKMREIQKKYPHLSRSVVRDMAELSNEMLEKIEPYANNSEKPLSLRLLLDSHQAGVFLGSIKLSTGRIGHLVKSLKSYSRDSRAEPEVADIRLGIQETLMIIGNRLRDVDVTVNLPEIPMVRCYVGELNQVWTNIIINACDAMEDTGKLYINCGTAAGDMVWVTIADDGPGVPDNLKAKIFDSSFTTKTAGGEFGLGIGLAITRSIIQKHSGTISVRDRMGGGAEFIIHLPAYKK</sequence>
<dbReference type="InterPro" id="IPR018490">
    <property type="entry name" value="cNMP-bd_dom_sf"/>
</dbReference>
<dbReference type="SUPFAM" id="SSF55874">
    <property type="entry name" value="ATPase domain of HSP90 chaperone/DNA topoisomerase II/histidine kinase"/>
    <property type="match status" value="1"/>
</dbReference>
<dbReference type="SMART" id="SM00387">
    <property type="entry name" value="HATPase_c"/>
    <property type="match status" value="1"/>
</dbReference>
<dbReference type="CDD" id="cd00038">
    <property type="entry name" value="CAP_ED"/>
    <property type="match status" value="1"/>
</dbReference>
<evidence type="ECO:0000256" key="1">
    <source>
        <dbReference type="ARBA" id="ARBA00000085"/>
    </source>
</evidence>
<protein>
    <recommendedName>
        <fullName evidence="2">histidine kinase</fullName>
        <ecNumber evidence="2">2.7.13.3</ecNumber>
    </recommendedName>
</protein>
<evidence type="ECO:0000259" key="4">
    <source>
        <dbReference type="PROSITE" id="PS50042"/>
    </source>
</evidence>
<feature type="domain" description="Histidine kinase" evidence="5">
    <location>
        <begin position="308"/>
        <end position="508"/>
    </location>
</feature>
<evidence type="ECO:0000313" key="7">
    <source>
        <dbReference type="Proteomes" id="UP000254808"/>
    </source>
</evidence>
<dbReference type="PANTHER" id="PTHR43065">
    <property type="entry name" value="SENSOR HISTIDINE KINASE"/>
    <property type="match status" value="1"/>
</dbReference>
<dbReference type="InterPro" id="IPR005467">
    <property type="entry name" value="His_kinase_dom"/>
</dbReference>
<evidence type="ECO:0000256" key="2">
    <source>
        <dbReference type="ARBA" id="ARBA00012438"/>
    </source>
</evidence>
<dbReference type="OrthoDB" id="1931120at2"/>
<dbReference type="EMBL" id="CP027806">
    <property type="protein sequence ID" value="AXJ02232.1"/>
    <property type="molecule type" value="Genomic_DNA"/>
</dbReference>
<reference evidence="6 7" key="1">
    <citation type="submission" date="2018-03" db="EMBL/GenBank/DDBJ databases">
        <title>Phenotypic and genomic properties of Cyclonatronum proteinivorum gen. nov., sp. nov., a haloalkaliphilic bacteroidete from soda lakes possessing Na+-translocating rhodopsin.</title>
        <authorList>
            <person name="Toshchakov S.V."/>
            <person name="Korzhenkov A."/>
            <person name="Samarov N.I."/>
            <person name="Kublanov I.V."/>
            <person name="Muntyan M.S."/>
            <person name="Sorokin D.Y."/>
        </authorList>
    </citation>
    <scope>NUCLEOTIDE SEQUENCE [LARGE SCALE GENOMIC DNA]</scope>
    <source>
        <strain evidence="6 7">Omega</strain>
    </source>
</reference>
<organism evidence="6 7">
    <name type="scientific">Cyclonatronum proteinivorum</name>
    <dbReference type="NCBI Taxonomy" id="1457365"/>
    <lineage>
        <taxon>Bacteria</taxon>
        <taxon>Pseudomonadati</taxon>
        <taxon>Balneolota</taxon>
        <taxon>Balneolia</taxon>
        <taxon>Balneolales</taxon>
        <taxon>Cyclonatronaceae</taxon>
        <taxon>Cyclonatronum</taxon>
    </lineage>
</organism>
<dbReference type="Gene3D" id="1.10.287.130">
    <property type="match status" value="1"/>
</dbReference>
<dbReference type="GO" id="GO:0004673">
    <property type="term" value="F:protein histidine kinase activity"/>
    <property type="evidence" value="ECO:0007669"/>
    <property type="project" value="UniProtKB-EC"/>
</dbReference>
<comment type="catalytic activity">
    <reaction evidence="1">
        <text>ATP + protein L-histidine = ADP + protein N-phospho-L-histidine.</text>
        <dbReference type="EC" id="2.7.13.3"/>
    </reaction>
</comment>
<evidence type="ECO:0000259" key="5">
    <source>
        <dbReference type="PROSITE" id="PS50109"/>
    </source>
</evidence>
<dbReference type="EC" id="2.7.13.3" evidence="2"/>